<dbReference type="InterPro" id="IPR036908">
    <property type="entry name" value="RlpA-like_sf"/>
</dbReference>
<evidence type="ECO:0000259" key="8">
    <source>
        <dbReference type="PROSITE" id="PS50842"/>
    </source>
</evidence>
<evidence type="ECO:0000256" key="3">
    <source>
        <dbReference type="ARBA" id="ARBA00022525"/>
    </source>
</evidence>
<dbReference type="GO" id="GO:0005576">
    <property type="term" value="C:extracellular region"/>
    <property type="evidence" value="ECO:0007669"/>
    <property type="project" value="InterPro"/>
</dbReference>
<evidence type="ECO:0000256" key="4">
    <source>
        <dbReference type="ARBA" id="ARBA00022729"/>
    </source>
</evidence>
<dbReference type="PROSITE" id="PS50843">
    <property type="entry name" value="EXPANSIN_CBD"/>
    <property type="match status" value="1"/>
</dbReference>
<evidence type="ECO:0000256" key="6">
    <source>
        <dbReference type="ARBA" id="ARBA00023316"/>
    </source>
</evidence>
<evidence type="ECO:0000256" key="7">
    <source>
        <dbReference type="RuleBase" id="RU365023"/>
    </source>
</evidence>
<dbReference type="Pfam" id="PF03330">
    <property type="entry name" value="DPBB_1"/>
    <property type="match status" value="1"/>
</dbReference>
<keyword evidence="2 7" id="KW-0134">Cell wall</keyword>
<evidence type="ECO:0000256" key="5">
    <source>
        <dbReference type="ARBA" id="ARBA00023136"/>
    </source>
</evidence>
<dbReference type="GO" id="GO:0009664">
    <property type="term" value="P:plant-type cell wall organization"/>
    <property type="evidence" value="ECO:0007669"/>
    <property type="project" value="InterPro"/>
</dbReference>
<evidence type="ECO:0000259" key="9">
    <source>
        <dbReference type="PROSITE" id="PS50843"/>
    </source>
</evidence>
<dbReference type="EMBL" id="KK784983">
    <property type="protein sequence ID" value="KDO55537.1"/>
    <property type="molecule type" value="Genomic_DNA"/>
</dbReference>
<protein>
    <recommendedName>
        <fullName evidence="7">Expansin</fullName>
    </recommendedName>
</protein>
<dbReference type="GO" id="GO:0016020">
    <property type="term" value="C:membrane"/>
    <property type="evidence" value="ECO:0007669"/>
    <property type="project" value="UniProtKB-SubCell"/>
</dbReference>
<keyword evidence="11" id="KW-1185">Reference proteome</keyword>
<dbReference type="InterPro" id="IPR007117">
    <property type="entry name" value="Expansin_CBD"/>
</dbReference>
<dbReference type="FunFam" id="2.40.40.10:FF:000001">
    <property type="entry name" value="Expansin"/>
    <property type="match status" value="1"/>
</dbReference>
<dbReference type="SMR" id="A0A067EWE3"/>
<dbReference type="Proteomes" id="UP000027120">
    <property type="component" value="Unassembled WGS sequence"/>
</dbReference>
<dbReference type="InterPro" id="IPR007118">
    <property type="entry name" value="Expan_Lol_pI"/>
</dbReference>
<dbReference type="PROSITE" id="PS50842">
    <property type="entry name" value="EXPANSIN_EG45"/>
    <property type="match status" value="1"/>
</dbReference>
<dbReference type="STRING" id="2711.A0A067EWE3"/>
<dbReference type="AlphaFoldDB" id="A0A067EWE3"/>
<comment type="subcellular location">
    <subcellularLocation>
        <location evidence="7">Secreted</location>
        <location evidence="7">Cell wall</location>
    </subcellularLocation>
    <subcellularLocation>
        <location evidence="7">Membrane</location>
        <topology evidence="7">Peripheral membrane protein</topology>
    </subcellularLocation>
</comment>
<dbReference type="GO" id="GO:0009653">
    <property type="term" value="P:anatomical structure morphogenesis"/>
    <property type="evidence" value="ECO:0007669"/>
    <property type="project" value="UniProtKB-ARBA"/>
</dbReference>
<evidence type="ECO:0000256" key="2">
    <source>
        <dbReference type="ARBA" id="ARBA00022512"/>
    </source>
</evidence>
<dbReference type="SMART" id="SM00837">
    <property type="entry name" value="DPBB_1"/>
    <property type="match status" value="1"/>
</dbReference>
<keyword evidence="3 7" id="KW-0964">Secreted</keyword>
<keyword evidence="5" id="KW-0472">Membrane</keyword>
<dbReference type="InterPro" id="IPR002963">
    <property type="entry name" value="Expansin"/>
</dbReference>
<proteinExistence type="inferred from homology"/>
<sequence>MAFLGLLLLGILSLVSSVYGQGWTDAHATFYGGGDASGTMGGACGYGNLYSEGYGTNTAALSTALFNNGMSCGACFEIKCVNDPRWCRPGSIFVTATNFCPPNNALPNNAGGWCNPPQQHFDLSQPVFEQIAQYKAGIVPVSYRRVPCSRKGGIRFTINGHSYFNLVLITNVGGAGDVRAVSIKGSRTDWQPMSRNWGQNWQSNSYLNGQSLSFKVTTSDGHTVVSNNVAPAGWSFGQTFSGLQVP</sequence>
<dbReference type="eggNOG" id="ENOG502QPUJ">
    <property type="taxonomic scope" value="Eukaryota"/>
</dbReference>
<dbReference type="KEGG" id="cit:102606649"/>
<feature type="signal peptide" evidence="7">
    <location>
        <begin position="1"/>
        <end position="20"/>
    </location>
</feature>
<feature type="chain" id="PRO_5015215474" description="Expansin" evidence="7">
    <location>
        <begin position="21"/>
        <end position="246"/>
    </location>
</feature>
<feature type="domain" description="Expansin-like EG45" evidence="8">
    <location>
        <begin position="41"/>
        <end position="153"/>
    </location>
</feature>
<dbReference type="Gene3D" id="2.60.40.760">
    <property type="entry name" value="Expansin, cellulose-binding-like domain"/>
    <property type="match status" value="1"/>
</dbReference>
<comment type="function">
    <text evidence="7">Causes loosening and extension of plant cell walls by disrupting non-covalent bonding between cellulose microfibrils and matrix glucans. No enzymatic activity has been found.</text>
</comment>
<dbReference type="Pfam" id="PF01357">
    <property type="entry name" value="Expansin_C"/>
    <property type="match status" value="1"/>
</dbReference>
<organism evidence="10 11">
    <name type="scientific">Citrus sinensis</name>
    <name type="common">Sweet orange</name>
    <name type="synonym">Citrus aurantium var. sinensis</name>
    <dbReference type="NCBI Taxonomy" id="2711"/>
    <lineage>
        <taxon>Eukaryota</taxon>
        <taxon>Viridiplantae</taxon>
        <taxon>Streptophyta</taxon>
        <taxon>Embryophyta</taxon>
        <taxon>Tracheophyta</taxon>
        <taxon>Spermatophyta</taxon>
        <taxon>Magnoliopsida</taxon>
        <taxon>eudicotyledons</taxon>
        <taxon>Gunneridae</taxon>
        <taxon>Pentapetalae</taxon>
        <taxon>rosids</taxon>
        <taxon>malvids</taxon>
        <taxon>Sapindales</taxon>
        <taxon>Rutaceae</taxon>
        <taxon>Aurantioideae</taxon>
        <taxon>Citrus</taxon>
    </lineage>
</organism>
<dbReference type="SUPFAM" id="SSF49590">
    <property type="entry name" value="PHL pollen allergen"/>
    <property type="match status" value="1"/>
</dbReference>
<accession>A0A067EWE3</accession>
<evidence type="ECO:0000313" key="10">
    <source>
        <dbReference type="EMBL" id="KDO55537.1"/>
    </source>
</evidence>
<evidence type="ECO:0000313" key="11">
    <source>
        <dbReference type="Proteomes" id="UP000027120"/>
    </source>
</evidence>
<dbReference type="PRINTS" id="PR01225">
    <property type="entry name" value="EXPANSNFAMLY"/>
</dbReference>
<comment type="similarity">
    <text evidence="1 7">Belongs to the expansin family. Expansin A subfamily.</text>
</comment>
<dbReference type="FunFam" id="2.60.40.760:FF:000001">
    <property type="entry name" value="Expansin"/>
    <property type="match status" value="1"/>
</dbReference>
<feature type="domain" description="Expansin-like CBD" evidence="9">
    <location>
        <begin position="163"/>
        <end position="242"/>
    </location>
</feature>
<reference evidence="10 11" key="1">
    <citation type="submission" date="2014-04" db="EMBL/GenBank/DDBJ databases">
        <authorList>
            <consortium name="International Citrus Genome Consortium"/>
            <person name="Gmitter F."/>
            <person name="Chen C."/>
            <person name="Farmerie W."/>
            <person name="Harkins T."/>
            <person name="Desany B."/>
            <person name="Mohiuddin M."/>
            <person name="Kodira C."/>
            <person name="Borodovsky M."/>
            <person name="Lomsadze A."/>
            <person name="Burns P."/>
            <person name="Jenkins J."/>
            <person name="Prochnik S."/>
            <person name="Shu S."/>
            <person name="Chapman J."/>
            <person name="Pitluck S."/>
            <person name="Schmutz J."/>
            <person name="Rokhsar D."/>
        </authorList>
    </citation>
    <scope>NUCLEOTIDE SEQUENCE</scope>
</reference>
<dbReference type="InterPro" id="IPR036749">
    <property type="entry name" value="Expansin_CBD_sf"/>
</dbReference>
<dbReference type="InterPro" id="IPR009009">
    <property type="entry name" value="RlpA-like_DPBB"/>
</dbReference>
<dbReference type="InterPro" id="IPR007112">
    <property type="entry name" value="Expansin/allergen_DPBB_dom"/>
</dbReference>
<evidence type="ECO:0000256" key="1">
    <source>
        <dbReference type="ARBA" id="ARBA00005392"/>
    </source>
</evidence>
<keyword evidence="6 7" id="KW-0961">Cell wall biogenesis/degradation</keyword>
<dbReference type="CDD" id="cd22274">
    <property type="entry name" value="DPBB_EXPA_N"/>
    <property type="match status" value="1"/>
</dbReference>
<dbReference type="SUPFAM" id="SSF50685">
    <property type="entry name" value="Barwin-like endoglucanases"/>
    <property type="match status" value="1"/>
</dbReference>
<dbReference type="OrthoDB" id="5823761at2759"/>
<gene>
    <name evidence="10" type="ORF">CISIN_1g025919mg</name>
</gene>
<dbReference type="PRINTS" id="PR01226">
    <property type="entry name" value="EXPANSIN"/>
</dbReference>
<dbReference type="PaxDb" id="2711-XP_006477470.1"/>
<dbReference type="PANTHER" id="PTHR31867">
    <property type="entry name" value="EXPANSIN-A15"/>
    <property type="match status" value="1"/>
</dbReference>
<dbReference type="Gene3D" id="2.40.40.10">
    <property type="entry name" value="RlpA-like domain"/>
    <property type="match status" value="1"/>
</dbReference>
<keyword evidence="4 7" id="KW-0732">Signal</keyword>
<name>A0A067EWE3_CITSI</name>